<evidence type="ECO:0000313" key="1">
    <source>
        <dbReference type="EMBL" id="EDM02462.1"/>
    </source>
</evidence>
<dbReference type="Proteomes" id="UP000234681">
    <property type="component" value="Chromosome 15"/>
</dbReference>
<accession>A6HU99</accession>
<dbReference type="AlphaFoldDB" id="A6HU99"/>
<sequence>MQESMPSSAVKDVPTILTT</sequence>
<name>A6HU99_RAT</name>
<protein>
    <submittedName>
        <fullName evidence="1">RCG36998</fullName>
    </submittedName>
</protein>
<dbReference type="EMBL" id="CH473951">
    <property type="protein sequence ID" value="EDM02462.1"/>
    <property type="molecule type" value="Genomic_DNA"/>
</dbReference>
<evidence type="ECO:0000313" key="2">
    <source>
        <dbReference type="Proteomes" id="UP000234681"/>
    </source>
</evidence>
<reference evidence="1 2" key="1">
    <citation type="submission" date="2005-07" db="EMBL/GenBank/DDBJ databases">
        <authorList>
            <person name="Mural R.J."/>
            <person name="Li P.W."/>
            <person name="Adams M.D."/>
            <person name="Amanatides P.G."/>
            <person name="Baden-Tillson H."/>
            <person name="Barnstead M."/>
            <person name="Chin S.H."/>
            <person name="Dew I."/>
            <person name="Evans C.A."/>
            <person name="Ferriera S."/>
            <person name="Flanigan M."/>
            <person name="Fosler C."/>
            <person name="Glodek A."/>
            <person name="Gu Z."/>
            <person name="Holt R.A."/>
            <person name="Jennings D."/>
            <person name="Kraft C.L."/>
            <person name="Lu F."/>
            <person name="Nguyen T."/>
            <person name="Nusskern D.R."/>
            <person name="Pfannkoch C.M."/>
            <person name="Sitter C."/>
            <person name="Sutton G.G."/>
            <person name="Venter J.C."/>
            <person name="Wang Z."/>
            <person name="Woodage T."/>
            <person name="Zheng X.H."/>
            <person name="Zhong F."/>
        </authorList>
    </citation>
    <scope>NUCLEOTIDE SEQUENCE [LARGE SCALE GENOMIC DNA]</scope>
    <source>
        <strain>BN</strain>
        <strain evidence="2">Sprague-Dawley</strain>
    </source>
</reference>
<gene>
    <name evidence="1" type="ORF">rCG_36998</name>
</gene>
<organism evidence="1 2">
    <name type="scientific">Rattus norvegicus</name>
    <name type="common">Rat</name>
    <dbReference type="NCBI Taxonomy" id="10116"/>
    <lineage>
        <taxon>Eukaryota</taxon>
        <taxon>Metazoa</taxon>
        <taxon>Chordata</taxon>
        <taxon>Craniata</taxon>
        <taxon>Vertebrata</taxon>
        <taxon>Euteleostomi</taxon>
        <taxon>Mammalia</taxon>
        <taxon>Eutheria</taxon>
        <taxon>Euarchontoglires</taxon>
        <taxon>Glires</taxon>
        <taxon>Rodentia</taxon>
        <taxon>Myomorpha</taxon>
        <taxon>Muroidea</taxon>
        <taxon>Muridae</taxon>
        <taxon>Murinae</taxon>
        <taxon>Rattus</taxon>
    </lineage>
</organism>
<proteinExistence type="predicted"/>